<dbReference type="GO" id="GO:0042781">
    <property type="term" value="F:3'-tRNA processing endoribonuclease activity"/>
    <property type="evidence" value="ECO:0007669"/>
    <property type="project" value="TreeGrafter"/>
</dbReference>
<gene>
    <name evidence="6" type="primary">rnpA</name>
    <name evidence="8" type="ORF">US68_C0004G0010</name>
</gene>
<dbReference type="GO" id="GO:0001682">
    <property type="term" value="P:tRNA 5'-leader removal"/>
    <property type="evidence" value="ECO:0007669"/>
    <property type="project" value="UniProtKB-UniRule"/>
</dbReference>
<dbReference type="InterPro" id="IPR000100">
    <property type="entry name" value="RNase_P"/>
</dbReference>
<dbReference type="EMBL" id="LBTX01000004">
    <property type="protein sequence ID" value="KKQ50528.1"/>
    <property type="molecule type" value="Genomic_DNA"/>
</dbReference>
<accession>A0A0G0I5A8</accession>
<evidence type="ECO:0000256" key="6">
    <source>
        <dbReference type="HAMAP-Rule" id="MF_00227"/>
    </source>
</evidence>
<dbReference type="GO" id="GO:0030677">
    <property type="term" value="C:ribonuclease P complex"/>
    <property type="evidence" value="ECO:0007669"/>
    <property type="project" value="TreeGrafter"/>
</dbReference>
<organism evidence="8 9">
    <name type="scientific">Candidatus Shapirobacteria bacterium GW2011_GWE1_38_10</name>
    <dbReference type="NCBI Taxonomy" id="1618488"/>
    <lineage>
        <taxon>Bacteria</taxon>
        <taxon>Candidatus Shapironibacteriota</taxon>
    </lineage>
</organism>
<keyword evidence="4 6" id="KW-0378">Hydrolase</keyword>
<evidence type="ECO:0000256" key="7">
    <source>
        <dbReference type="NCBIfam" id="TIGR00188"/>
    </source>
</evidence>
<dbReference type="PANTHER" id="PTHR33992">
    <property type="entry name" value="RIBONUCLEASE P PROTEIN COMPONENT"/>
    <property type="match status" value="1"/>
</dbReference>
<dbReference type="HAMAP" id="MF_00227">
    <property type="entry name" value="RNase_P"/>
    <property type="match status" value="1"/>
</dbReference>
<dbReference type="GO" id="GO:0000049">
    <property type="term" value="F:tRNA binding"/>
    <property type="evidence" value="ECO:0007669"/>
    <property type="project" value="UniProtKB-UniRule"/>
</dbReference>
<dbReference type="SUPFAM" id="SSF54211">
    <property type="entry name" value="Ribosomal protein S5 domain 2-like"/>
    <property type="match status" value="1"/>
</dbReference>
<dbReference type="PANTHER" id="PTHR33992:SF1">
    <property type="entry name" value="RIBONUCLEASE P PROTEIN COMPONENT"/>
    <property type="match status" value="1"/>
</dbReference>
<dbReference type="Proteomes" id="UP000034231">
    <property type="component" value="Unassembled WGS sequence"/>
</dbReference>
<reference evidence="8 9" key="1">
    <citation type="journal article" date="2015" name="Nature">
        <title>rRNA introns, odd ribosomes, and small enigmatic genomes across a large radiation of phyla.</title>
        <authorList>
            <person name="Brown C.T."/>
            <person name="Hug L.A."/>
            <person name="Thomas B.C."/>
            <person name="Sharon I."/>
            <person name="Castelle C.J."/>
            <person name="Singh A."/>
            <person name="Wilkins M.J."/>
            <person name="Williams K.H."/>
            <person name="Banfield J.F."/>
        </authorList>
    </citation>
    <scope>NUCLEOTIDE SEQUENCE [LARGE SCALE GENOMIC DNA]</scope>
</reference>
<comment type="catalytic activity">
    <reaction evidence="6">
        <text>Endonucleolytic cleavage of RNA, removing 5'-extranucleotides from tRNA precursor.</text>
        <dbReference type="EC" id="3.1.26.5"/>
    </reaction>
</comment>
<keyword evidence="5 6" id="KW-0694">RNA-binding</keyword>
<evidence type="ECO:0000256" key="5">
    <source>
        <dbReference type="ARBA" id="ARBA00022884"/>
    </source>
</evidence>
<keyword evidence="1 6" id="KW-0819">tRNA processing</keyword>
<dbReference type="GO" id="GO:0004526">
    <property type="term" value="F:ribonuclease P activity"/>
    <property type="evidence" value="ECO:0007669"/>
    <property type="project" value="UniProtKB-UniRule"/>
</dbReference>
<evidence type="ECO:0000313" key="8">
    <source>
        <dbReference type="EMBL" id="KKQ50528.1"/>
    </source>
</evidence>
<comment type="subunit">
    <text evidence="6">Consists of a catalytic RNA component (M1 or rnpB) and a protein subunit.</text>
</comment>
<dbReference type="InterPro" id="IPR020568">
    <property type="entry name" value="Ribosomal_Su5_D2-typ_SF"/>
</dbReference>
<evidence type="ECO:0000256" key="2">
    <source>
        <dbReference type="ARBA" id="ARBA00022722"/>
    </source>
</evidence>
<name>A0A0G0I5A8_9BACT</name>
<comment type="similarity">
    <text evidence="6">Belongs to the RnpA family.</text>
</comment>
<dbReference type="AlphaFoldDB" id="A0A0G0I5A8"/>
<dbReference type="InterPro" id="IPR014721">
    <property type="entry name" value="Ribsml_uS5_D2-typ_fold_subgr"/>
</dbReference>
<comment type="caution">
    <text evidence="8">The sequence shown here is derived from an EMBL/GenBank/DDBJ whole genome shotgun (WGS) entry which is preliminary data.</text>
</comment>
<evidence type="ECO:0000256" key="3">
    <source>
        <dbReference type="ARBA" id="ARBA00022759"/>
    </source>
</evidence>
<dbReference type="Gene3D" id="3.30.230.10">
    <property type="match status" value="1"/>
</dbReference>
<proteinExistence type="inferred from homology"/>
<dbReference type="EC" id="3.1.26.5" evidence="6 7"/>
<keyword evidence="3 6" id="KW-0255">Endonuclease</keyword>
<comment type="function">
    <text evidence="6">RNaseP catalyzes the removal of the 5'-leader sequence from pre-tRNA to produce the mature 5'-terminus. It can also cleave other RNA substrates such as 4.5S RNA. The protein component plays an auxiliary but essential role in vivo by binding to the 5'-leader sequence and broadening the substrate specificity of the ribozyme.</text>
</comment>
<evidence type="ECO:0000313" key="9">
    <source>
        <dbReference type="Proteomes" id="UP000034231"/>
    </source>
</evidence>
<dbReference type="NCBIfam" id="TIGR00188">
    <property type="entry name" value="rnpA"/>
    <property type="match status" value="1"/>
</dbReference>
<sequence length="105" mass="12307">MLKKINRICKKNEFEEVKSKGEMKATELFSIVWLKKSGEKAFGAIISKKISKKAVDRNQIRRRLMEAVRLNMDIFPQGFRGIFLVKKNILKKSETEVEECLKKLF</sequence>
<evidence type="ECO:0000256" key="4">
    <source>
        <dbReference type="ARBA" id="ARBA00022801"/>
    </source>
</evidence>
<protein>
    <recommendedName>
        <fullName evidence="6 7">Ribonuclease P protein component</fullName>
        <shortName evidence="6">RNase P protein</shortName>
        <shortName evidence="6">RNaseP protein</shortName>
        <ecNumber evidence="6 7">3.1.26.5</ecNumber>
    </recommendedName>
    <alternativeName>
        <fullName evidence="6">Protein C5</fullName>
    </alternativeName>
</protein>
<dbReference type="Pfam" id="PF00825">
    <property type="entry name" value="Ribonuclease_P"/>
    <property type="match status" value="1"/>
</dbReference>
<evidence type="ECO:0000256" key="1">
    <source>
        <dbReference type="ARBA" id="ARBA00022694"/>
    </source>
</evidence>
<keyword evidence="2 6" id="KW-0540">Nuclease</keyword>